<dbReference type="EMBL" id="PNCL01000053">
    <property type="protein sequence ID" value="TMP58707.1"/>
    <property type="molecule type" value="Genomic_DNA"/>
</dbReference>
<dbReference type="AlphaFoldDB" id="A0A5S3XPP4"/>
<reference evidence="2" key="3">
    <citation type="submission" date="2019-09" db="EMBL/GenBank/DDBJ databases">
        <title>Co-occurence of chitin degradation, pigmentation and bioactivity in marine Pseudoalteromonas.</title>
        <authorList>
            <person name="Sonnenschein E.C."/>
            <person name="Bech P.K."/>
        </authorList>
    </citation>
    <scope>NUCLEOTIDE SEQUENCE</scope>
    <source>
        <strain evidence="2">S2231</strain>
    </source>
</reference>
<evidence type="ECO:0000313" key="3">
    <source>
        <dbReference type="Proteomes" id="UP000305730"/>
    </source>
</evidence>
<dbReference type="OrthoDB" id="5812445at2"/>
<evidence type="ECO:0000313" key="4">
    <source>
        <dbReference type="Proteomes" id="UP000307706"/>
    </source>
</evidence>
<gene>
    <name evidence="2" type="ORF">CWB96_11555</name>
    <name evidence="1" type="ORF">CWB97_09890</name>
</gene>
<reference evidence="3 4" key="2">
    <citation type="submission" date="2019-06" db="EMBL/GenBank/DDBJ databases">
        <title>Co-occurence of chitin degradation, pigmentation and bioactivity in marine Pseudoalteromonas.</title>
        <authorList>
            <person name="Sonnenschein E.C."/>
            <person name="Bech P.K."/>
        </authorList>
    </citation>
    <scope>NUCLEOTIDE SEQUENCE [LARGE SCALE GENOMIC DNA]</scope>
    <source>
        <strain evidence="4">S2231</strain>
        <strain evidence="1 3">S2233</strain>
    </source>
</reference>
<dbReference type="Proteomes" id="UP000305730">
    <property type="component" value="Unassembled WGS sequence"/>
</dbReference>
<dbReference type="Proteomes" id="UP000307706">
    <property type="component" value="Unassembled WGS sequence"/>
</dbReference>
<organism evidence="2 4">
    <name type="scientific">Pseudoalteromonas citrea</name>
    <dbReference type="NCBI Taxonomy" id="43655"/>
    <lineage>
        <taxon>Bacteria</taxon>
        <taxon>Pseudomonadati</taxon>
        <taxon>Pseudomonadota</taxon>
        <taxon>Gammaproteobacteria</taxon>
        <taxon>Alteromonadales</taxon>
        <taxon>Pseudoalteromonadaceae</taxon>
        <taxon>Pseudoalteromonas</taxon>
    </lineage>
</organism>
<name>A0A5S3XPP4_9GAMM</name>
<evidence type="ECO:0000313" key="1">
    <source>
        <dbReference type="EMBL" id="TMP43181.1"/>
    </source>
</evidence>
<reference evidence="2 4" key="1">
    <citation type="submission" date="2017-12" db="EMBL/GenBank/DDBJ databases">
        <authorList>
            <person name="Paulsen S."/>
            <person name="Gram L.K."/>
        </authorList>
    </citation>
    <scope>NUCLEOTIDE SEQUENCE [LARGE SCALE GENOMIC DNA]</scope>
    <source>
        <strain evidence="2 4">S2231</strain>
        <strain evidence="1">S2233</strain>
    </source>
</reference>
<proteinExistence type="predicted"/>
<comment type="caution">
    <text evidence="2">The sequence shown here is derived from an EMBL/GenBank/DDBJ whole genome shotgun (WGS) entry which is preliminary data.</text>
</comment>
<evidence type="ECO:0000313" key="2">
    <source>
        <dbReference type="EMBL" id="TMP58707.1"/>
    </source>
</evidence>
<keyword evidence="3" id="KW-1185">Reference proteome</keyword>
<dbReference type="RefSeq" id="WP_138596877.1">
    <property type="nucleotide sequence ID" value="NZ_PNCK01000032.1"/>
</dbReference>
<sequence>MATTTNTVPLKPAVKNPNNVEAKKYYVFNETGNIMMSSTVDANTPLSESVQKVFAEVSVFFAGMSRAITTTKNPATKKPYSLYNYEALQNIISGSGLFVHVTEEDVKYDTKSFGADFSKELLESLLGLATGAGEMSFASAMVSSIGKEGLNLSGSSSHSNSKVGNIVFVCEYLLGMPIVSAIVVYADCEQNKQQLKLGPCFSESSISTTWTLHKDTYMFVTPSFIKSYAGDLDSINSDPDYLELINWLSGLLTQTPTINDIIDAKTFAAIESGSALSTGTTYQIQGQFLPAEKGTLRFAEVDGNGVITSANWGVDSINFTVSGTQTTPSTIEVLDKSGSVVAQSAETYTIATS</sequence>
<accession>A0A5S3XPP4</accession>
<protein>
    <submittedName>
        <fullName evidence="2">Uncharacterized protein</fullName>
    </submittedName>
</protein>
<dbReference type="EMBL" id="PNCK01000032">
    <property type="protein sequence ID" value="TMP43181.1"/>
    <property type="molecule type" value="Genomic_DNA"/>
</dbReference>